<dbReference type="GeneID" id="54297445"/>
<reference evidence="2" key="1">
    <citation type="journal article" date="2020" name="Stud. Mycol.">
        <title>101 Dothideomycetes genomes: a test case for predicting lifestyles and emergence of pathogens.</title>
        <authorList>
            <person name="Haridas S."/>
            <person name="Albert R."/>
            <person name="Binder M."/>
            <person name="Bloem J."/>
            <person name="Labutti K."/>
            <person name="Salamov A."/>
            <person name="Andreopoulos B."/>
            <person name="Baker S."/>
            <person name="Barry K."/>
            <person name="Bills G."/>
            <person name="Bluhm B."/>
            <person name="Cannon C."/>
            <person name="Castanera R."/>
            <person name="Culley D."/>
            <person name="Daum C."/>
            <person name="Ezra D."/>
            <person name="Gonzalez J."/>
            <person name="Henrissat B."/>
            <person name="Kuo A."/>
            <person name="Liang C."/>
            <person name="Lipzen A."/>
            <person name="Lutzoni F."/>
            <person name="Magnuson J."/>
            <person name="Mondo S."/>
            <person name="Nolan M."/>
            <person name="Ohm R."/>
            <person name="Pangilinan J."/>
            <person name="Park H.-J."/>
            <person name="Ramirez L."/>
            <person name="Alfaro M."/>
            <person name="Sun H."/>
            <person name="Tritt A."/>
            <person name="Yoshinaga Y."/>
            <person name="Zwiers L.-H."/>
            <person name="Turgeon B."/>
            <person name="Goodwin S."/>
            <person name="Spatafora J."/>
            <person name="Crous P."/>
            <person name="Grigoriev I."/>
        </authorList>
    </citation>
    <scope>NUCLEOTIDE SEQUENCE</scope>
    <source>
        <strain evidence="2">CBS 121167</strain>
    </source>
</reference>
<dbReference type="RefSeq" id="XP_033400821.1">
    <property type="nucleotide sequence ID" value="XM_033539949.1"/>
</dbReference>
<organism evidence="2 3">
    <name type="scientific">Aplosporella prunicola CBS 121167</name>
    <dbReference type="NCBI Taxonomy" id="1176127"/>
    <lineage>
        <taxon>Eukaryota</taxon>
        <taxon>Fungi</taxon>
        <taxon>Dikarya</taxon>
        <taxon>Ascomycota</taxon>
        <taxon>Pezizomycotina</taxon>
        <taxon>Dothideomycetes</taxon>
        <taxon>Dothideomycetes incertae sedis</taxon>
        <taxon>Botryosphaeriales</taxon>
        <taxon>Aplosporellaceae</taxon>
        <taxon>Aplosporella</taxon>
    </lineage>
</organism>
<evidence type="ECO:0008006" key="4">
    <source>
        <dbReference type="Google" id="ProtNLM"/>
    </source>
</evidence>
<feature type="signal peptide" evidence="1">
    <location>
        <begin position="1"/>
        <end position="19"/>
    </location>
</feature>
<dbReference type="AlphaFoldDB" id="A0A6A6BLX3"/>
<proteinExistence type="predicted"/>
<evidence type="ECO:0000313" key="3">
    <source>
        <dbReference type="Proteomes" id="UP000799438"/>
    </source>
</evidence>
<evidence type="ECO:0000256" key="1">
    <source>
        <dbReference type="SAM" id="SignalP"/>
    </source>
</evidence>
<keyword evidence="1" id="KW-0732">Signal</keyword>
<feature type="chain" id="PRO_5025684871" description="Secreted protein" evidence="1">
    <location>
        <begin position="20"/>
        <end position="73"/>
    </location>
</feature>
<evidence type="ECO:0000313" key="2">
    <source>
        <dbReference type="EMBL" id="KAF2145109.1"/>
    </source>
</evidence>
<dbReference type="EMBL" id="ML995478">
    <property type="protein sequence ID" value="KAF2145109.1"/>
    <property type="molecule type" value="Genomic_DNA"/>
</dbReference>
<accession>A0A6A6BLX3</accession>
<sequence length="73" mass="8129">MGVGAPTLLLLMPLRLSHSPQPTSPPRRRVEHFARSVGIGTHRRVGHGRCTRLSAPPSMSFAFYNIIQYCSQK</sequence>
<gene>
    <name evidence="2" type="ORF">K452DRAFT_284491</name>
</gene>
<protein>
    <recommendedName>
        <fullName evidence="4">Secreted protein</fullName>
    </recommendedName>
</protein>
<dbReference type="Proteomes" id="UP000799438">
    <property type="component" value="Unassembled WGS sequence"/>
</dbReference>
<name>A0A6A6BLX3_9PEZI</name>
<keyword evidence="3" id="KW-1185">Reference proteome</keyword>